<gene>
    <name evidence="2" type="ORF">H6A12_11550</name>
</gene>
<sequence>MNSNAKRILLPVQFFAQKDEEERDAELLTDLAEESTEKTPIPDEKADTFGGGEEEWRLFVRTHPEVTELPREVIERLERGEPLRYAYAMYENEQLRCQLDLLKERAHILKKSPGSLTSDETDEGADPFLEGLFGR</sequence>
<protein>
    <submittedName>
        <fullName evidence="2">Uncharacterized protein</fullName>
    </submittedName>
</protein>
<proteinExistence type="predicted"/>
<evidence type="ECO:0000313" key="2">
    <source>
        <dbReference type="EMBL" id="MBM6921785.1"/>
    </source>
</evidence>
<comment type="caution">
    <text evidence="2">The sequence shown here is derived from an EMBL/GenBank/DDBJ whole genome shotgun (WGS) entry which is preliminary data.</text>
</comment>
<dbReference type="EMBL" id="JACJKY010000026">
    <property type="protein sequence ID" value="MBM6921785.1"/>
    <property type="molecule type" value="Genomic_DNA"/>
</dbReference>
<organism evidence="2 3">
    <name type="scientific">Merdimmobilis hominis</name>
    <dbReference type="NCBI Taxonomy" id="2897707"/>
    <lineage>
        <taxon>Bacteria</taxon>
        <taxon>Bacillati</taxon>
        <taxon>Bacillota</taxon>
        <taxon>Clostridia</taxon>
        <taxon>Eubacteriales</taxon>
        <taxon>Oscillospiraceae</taxon>
        <taxon>Merdimmobilis</taxon>
    </lineage>
</organism>
<feature type="region of interest" description="Disordered" evidence="1">
    <location>
        <begin position="112"/>
        <end position="135"/>
    </location>
</feature>
<dbReference type="Proteomes" id="UP000774750">
    <property type="component" value="Unassembled WGS sequence"/>
</dbReference>
<accession>A0A938X8C2</accession>
<evidence type="ECO:0000256" key="1">
    <source>
        <dbReference type="SAM" id="MobiDB-lite"/>
    </source>
</evidence>
<name>A0A938X8C2_9FIRM</name>
<keyword evidence="3" id="KW-1185">Reference proteome</keyword>
<dbReference type="RefSeq" id="WP_204448044.1">
    <property type="nucleotide sequence ID" value="NZ_JACJKY010000026.1"/>
</dbReference>
<reference evidence="2" key="1">
    <citation type="submission" date="2020-08" db="EMBL/GenBank/DDBJ databases">
        <authorList>
            <person name="Cejkova D."/>
            <person name="Kubasova T."/>
            <person name="Jahodarova E."/>
            <person name="Rychlik I."/>
        </authorList>
    </citation>
    <scope>NUCLEOTIDE SEQUENCE</scope>
    <source>
        <strain evidence="2">An559</strain>
    </source>
</reference>
<evidence type="ECO:0000313" key="3">
    <source>
        <dbReference type="Proteomes" id="UP000774750"/>
    </source>
</evidence>
<dbReference type="AlphaFoldDB" id="A0A938X8C2"/>
<reference evidence="2" key="2">
    <citation type="journal article" date="2021" name="Sci. Rep.">
        <title>The distribution of antibiotic resistance genes in chicken gut microbiota commensals.</title>
        <authorList>
            <person name="Juricova H."/>
            <person name="Matiasovicova J."/>
            <person name="Kubasova T."/>
            <person name="Cejkova D."/>
            <person name="Rychlik I."/>
        </authorList>
    </citation>
    <scope>NUCLEOTIDE SEQUENCE</scope>
    <source>
        <strain evidence="2">An559</strain>
    </source>
</reference>